<organism evidence="4 5">
    <name type="scientific">Monoraphidium neglectum</name>
    <dbReference type="NCBI Taxonomy" id="145388"/>
    <lineage>
        <taxon>Eukaryota</taxon>
        <taxon>Viridiplantae</taxon>
        <taxon>Chlorophyta</taxon>
        <taxon>core chlorophytes</taxon>
        <taxon>Chlorophyceae</taxon>
        <taxon>CS clade</taxon>
        <taxon>Sphaeropleales</taxon>
        <taxon>Selenastraceae</taxon>
        <taxon>Monoraphidium</taxon>
    </lineage>
</organism>
<proteinExistence type="inferred from homology"/>
<dbReference type="KEGG" id="mng:MNEG_3382"/>
<dbReference type="PANTHER" id="PTHR24321:SF8">
    <property type="entry name" value="ESTRADIOL 17-BETA-DEHYDROGENASE 8-RELATED"/>
    <property type="match status" value="1"/>
</dbReference>
<keyword evidence="3" id="KW-1133">Transmembrane helix</keyword>
<evidence type="ECO:0000256" key="2">
    <source>
        <dbReference type="ARBA" id="ARBA00023002"/>
    </source>
</evidence>
<keyword evidence="2 4" id="KW-0560">Oxidoreductase</keyword>
<dbReference type="PANTHER" id="PTHR24321">
    <property type="entry name" value="DEHYDROGENASES, SHORT CHAIN"/>
    <property type="match status" value="1"/>
</dbReference>
<keyword evidence="5" id="KW-1185">Reference proteome</keyword>
<dbReference type="Gene3D" id="3.40.50.720">
    <property type="entry name" value="NAD(P)-binding Rossmann-like Domain"/>
    <property type="match status" value="1"/>
</dbReference>
<sequence length="173" mass="17991">MHVALARRRFVFSSALDVTEADLDLSFATNVKGYTFCIKHAGRAIKAAGRGGGSIVNLASISSFIAQPGFVPYSASKGAILQLTRCCALDLGQHGIRVNAVCPGPILTEATEKHAHSQGKAPDQIMNEMKGGLIIQRMGSPDEVAGAVAFLLSSDASFITGAVLMVDGGMTAL</sequence>
<dbReference type="Pfam" id="PF13561">
    <property type="entry name" value="adh_short_C2"/>
    <property type="match status" value="1"/>
</dbReference>
<evidence type="ECO:0000256" key="3">
    <source>
        <dbReference type="SAM" id="Phobius"/>
    </source>
</evidence>
<dbReference type="CDD" id="cd05233">
    <property type="entry name" value="SDR_c"/>
    <property type="match status" value="1"/>
</dbReference>
<dbReference type="GO" id="GO:0016491">
    <property type="term" value="F:oxidoreductase activity"/>
    <property type="evidence" value="ECO:0007669"/>
    <property type="project" value="UniProtKB-KW"/>
</dbReference>
<dbReference type="EC" id="1.-.-.-" evidence="4"/>
<dbReference type="InterPro" id="IPR036291">
    <property type="entry name" value="NAD(P)-bd_dom_sf"/>
</dbReference>
<evidence type="ECO:0000256" key="1">
    <source>
        <dbReference type="ARBA" id="ARBA00006484"/>
    </source>
</evidence>
<dbReference type="RefSeq" id="XP_013903596.1">
    <property type="nucleotide sequence ID" value="XM_014048142.1"/>
</dbReference>
<dbReference type="PRINTS" id="PR00080">
    <property type="entry name" value="SDRFAMILY"/>
</dbReference>
<dbReference type="Proteomes" id="UP000054498">
    <property type="component" value="Unassembled WGS sequence"/>
</dbReference>
<dbReference type="PRINTS" id="PR00081">
    <property type="entry name" value="GDHRDH"/>
</dbReference>
<evidence type="ECO:0000313" key="5">
    <source>
        <dbReference type="Proteomes" id="UP000054498"/>
    </source>
</evidence>
<keyword evidence="3" id="KW-0472">Membrane</keyword>
<feature type="transmembrane region" description="Helical" evidence="3">
    <location>
        <begin position="144"/>
        <end position="166"/>
    </location>
</feature>
<accession>A0A0D2MVQ6</accession>
<name>A0A0D2MVQ6_9CHLO</name>
<dbReference type="GeneID" id="25736260"/>
<dbReference type="STRING" id="145388.A0A0D2MVQ6"/>
<dbReference type="InterPro" id="IPR002347">
    <property type="entry name" value="SDR_fam"/>
</dbReference>
<dbReference type="SUPFAM" id="SSF51735">
    <property type="entry name" value="NAD(P)-binding Rossmann-fold domains"/>
    <property type="match status" value="1"/>
</dbReference>
<evidence type="ECO:0000313" key="4">
    <source>
        <dbReference type="EMBL" id="KIZ04577.1"/>
    </source>
</evidence>
<dbReference type="AlphaFoldDB" id="A0A0D2MVQ6"/>
<keyword evidence="3" id="KW-0812">Transmembrane</keyword>
<protein>
    <submittedName>
        <fullName evidence="4">Short-chain dehydrogenase/reductase SDR</fullName>
        <ecNumber evidence="4">1.-.-.-</ecNumber>
    </submittedName>
</protein>
<reference evidence="4 5" key="1">
    <citation type="journal article" date="2013" name="BMC Genomics">
        <title>Reconstruction of the lipid metabolism for the microalga Monoraphidium neglectum from its genome sequence reveals characteristics suitable for biofuel production.</title>
        <authorList>
            <person name="Bogen C."/>
            <person name="Al-Dilaimi A."/>
            <person name="Albersmeier A."/>
            <person name="Wichmann J."/>
            <person name="Grundmann M."/>
            <person name="Rupp O."/>
            <person name="Lauersen K.J."/>
            <person name="Blifernez-Klassen O."/>
            <person name="Kalinowski J."/>
            <person name="Goesmann A."/>
            <person name="Mussgnug J.H."/>
            <person name="Kruse O."/>
        </authorList>
    </citation>
    <scope>NUCLEOTIDE SEQUENCE [LARGE SCALE GENOMIC DNA]</scope>
    <source>
        <strain evidence="4 5">SAG 48.87</strain>
    </source>
</reference>
<dbReference type="EMBL" id="KK100643">
    <property type="protein sequence ID" value="KIZ04577.1"/>
    <property type="molecule type" value="Genomic_DNA"/>
</dbReference>
<comment type="similarity">
    <text evidence="1">Belongs to the short-chain dehydrogenases/reductases (SDR) family.</text>
</comment>
<dbReference type="OrthoDB" id="508053at2759"/>
<gene>
    <name evidence="4" type="ORF">MNEG_3382</name>
</gene>